<evidence type="ECO:0000256" key="1">
    <source>
        <dbReference type="SAM" id="MobiDB-lite"/>
    </source>
</evidence>
<dbReference type="GO" id="GO:0016539">
    <property type="term" value="P:intein-mediated protein splicing"/>
    <property type="evidence" value="ECO:0007669"/>
    <property type="project" value="InterPro"/>
</dbReference>
<name>A0A9X3XDH0_9BACT</name>
<keyword evidence="4" id="KW-1185">Reference proteome</keyword>
<evidence type="ECO:0000259" key="2">
    <source>
        <dbReference type="SMART" id="SM00306"/>
    </source>
</evidence>
<proteinExistence type="predicted"/>
<protein>
    <recommendedName>
        <fullName evidence="2">Hint domain-containing protein</fullName>
    </recommendedName>
</protein>
<dbReference type="InterPro" id="IPR006141">
    <property type="entry name" value="Intein_N"/>
</dbReference>
<dbReference type="SMART" id="SM00306">
    <property type="entry name" value="HintN"/>
    <property type="match status" value="1"/>
</dbReference>
<dbReference type="InterPro" id="IPR003587">
    <property type="entry name" value="Hint_dom_N"/>
</dbReference>
<comment type="caution">
    <text evidence="3">The sequence shown here is derived from an EMBL/GenBank/DDBJ whole genome shotgun (WGS) entry which is preliminary data.</text>
</comment>
<dbReference type="Proteomes" id="UP001151081">
    <property type="component" value="Unassembled WGS sequence"/>
</dbReference>
<dbReference type="AlphaFoldDB" id="A0A9X3XDH0"/>
<dbReference type="PROSITE" id="PS50817">
    <property type="entry name" value="INTEIN_N_TER"/>
    <property type="match status" value="1"/>
</dbReference>
<reference evidence="3 4" key="1">
    <citation type="submission" date="2021-04" db="EMBL/GenBank/DDBJ databases">
        <title>Genome analysis of Polyangium sp.</title>
        <authorList>
            <person name="Li Y."/>
            <person name="Wang J."/>
        </authorList>
    </citation>
    <scope>NUCLEOTIDE SEQUENCE [LARGE SCALE GENOMIC DNA]</scope>
    <source>
        <strain evidence="3 4">SDU14</strain>
    </source>
</reference>
<dbReference type="RefSeq" id="WP_272428049.1">
    <property type="nucleotide sequence ID" value="NZ_JAGTJJ010000071.1"/>
</dbReference>
<evidence type="ECO:0000313" key="3">
    <source>
        <dbReference type="EMBL" id="MDC3988379.1"/>
    </source>
</evidence>
<dbReference type="Gene3D" id="2.170.16.10">
    <property type="entry name" value="Hedgehog/Intein (Hint) domain"/>
    <property type="match status" value="1"/>
</dbReference>
<gene>
    <name evidence="3" type="ORF">KEG57_48370</name>
</gene>
<evidence type="ECO:0000313" key="4">
    <source>
        <dbReference type="Proteomes" id="UP001151081"/>
    </source>
</evidence>
<dbReference type="EMBL" id="JAGTJJ010000071">
    <property type="protein sequence ID" value="MDC3988379.1"/>
    <property type="molecule type" value="Genomic_DNA"/>
</dbReference>
<dbReference type="CDD" id="cd00081">
    <property type="entry name" value="Hint"/>
    <property type="match status" value="1"/>
</dbReference>
<organism evidence="3 4">
    <name type="scientific">Polyangium jinanense</name>
    <dbReference type="NCBI Taxonomy" id="2829994"/>
    <lineage>
        <taxon>Bacteria</taxon>
        <taxon>Pseudomonadati</taxon>
        <taxon>Myxococcota</taxon>
        <taxon>Polyangia</taxon>
        <taxon>Polyangiales</taxon>
        <taxon>Polyangiaceae</taxon>
        <taxon>Polyangium</taxon>
    </lineage>
</organism>
<dbReference type="PROSITE" id="PS51257">
    <property type="entry name" value="PROKAR_LIPOPROTEIN"/>
    <property type="match status" value="1"/>
</dbReference>
<feature type="domain" description="Hint" evidence="2">
    <location>
        <begin position="510"/>
        <end position="603"/>
    </location>
</feature>
<dbReference type="SUPFAM" id="SSF51294">
    <property type="entry name" value="Hedgehog/intein (Hint) domain"/>
    <property type="match status" value="1"/>
</dbReference>
<sequence length="694" mass="76470">MNRHRHPTYVFGPAAILVSVLGLSSCASPEAIEIPDSAALAEDSRYMATVFEAQLETARRPYMNIDLKDERQYRFVKNRLLASGNTPENAPKLFELLEHGRRGERPSEVTPPSVGEVPGEPVDTDPVGSATSALETSWCGHFLLLEEKVNVHIYKNTKFNPGVVMSCFDGSSYSYVDGIAYRTPDLEGTTHTVLATPPPIEQYNGGRNVTLTFPEIDFGSWDDPSKMLVLDSLAIAEKNGVQHFTYATVKTVGPGGALSQSTTDKTYKTVPTITIEHPTNVINSKEDPLYSDFYTGTNNYGRNPYNLRTYYHYPDNDGRVRICLERGYASQIYGQLDCDYATVQEMNGQLLPFKYPYTGIAATSLSSLSTGKLIMNGLAYWQAAPKYELNTRYVPIKGTYQLYHPGGCTIESYIPAFTQAQLVLYEDGGFCNGGYTNDTIGTGLSNAFSPPDMSAKSSFNMLGNFGGKCYVSNNSKRSHLYVMVYAKTTGPQPCGNRYSTTRVTPVDFLKTCFAEGTEIRRADNTLLPVERFSVGDKVIANDRGLVLTVTGVVNGGESKPLVNLYDSHGHDLLVTEMHPVVTTRRGVVKAGDLTEGDEVMTEKGPAVLMSVQRVTYDRAVYNLSLGTPEELARAGKENRTMFAEGYLVGDNEMQFEIESAPKPGPDHVASEWERDYRNDLARGAVVQPREAGRL</sequence>
<feature type="compositionally biased region" description="Low complexity" evidence="1">
    <location>
        <begin position="108"/>
        <end position="121"/>
    </location>
</feature>
<accession>A0A9X3XDH0</accession>
<dbReference type="InterPro" id="IPR036844">
    <property type="entry name" value="Hint_dom_sf"/>
</dbReference>
<feature type="region of interest" description="Disordered" evidence="1">
    <location>
        <begin position="100"/>
        <end position="129"/>
    </location>
</feature>